<proteinExistence type="predicted"/>
<dbReference type="AlphaFoldDB" id="A0A8H4B5I3"/>
<protein>
    <submittedName>
        <fullName evidence="1">Uncharacterized protein</fullName>
    </submittedName>
</protein>
<dbReference type="EMBL" id="WTPW01000007">
    <property type="protein sequence ID" value="KAF0561668.1"/>
    <property type="molecule type" value="Genomic_DNA"/>
</dbReference>
<name>A0A8H4B5I3_GIGMA</name>
<comment type="caution">
    <text evidence="1">The sequence shown here is derived from an EMBL/GenBank/DDBJ whole genome shotgun (WGS) entry which is preliminary data.</text>
</comment>
<dbReference type="OrthoDB" id="2414316at2759"/>
<gene>
    <name evidence="1" type="ORF">F8M41_021004</name>
</gene>
<reference evidence="1 2" key="1">
    <citation type="journal article" date="2019" name="Environ. Microbiol.">
        <title>At the nexus of three kingdoms: the genome of the mycorrhizal fungus Gigaspora margarita provides insights into plant, endobacterial and fungal interactions.</title>
        <authorList>
            <person name="Venice F."/>
            <person name="Ghignone S."/>
            <person name="Salvioli di Fossalunga A."/>
            <person name="Amselem J."/>
            <person name="Novero M."/>
            <person name="Xianan X."/>
            <person name="Sedzielewska Toro K."/>
            <person name="Morin E."/>
            <person name="Lipzen A."/>
            <person name="Grigoriev I.V."/>
            <person name="Henrissat B."/>
            <person name="Martin F.M."/>
            <person name="Bonfante P."/>
        </authorList>
    </citation>
    <scope>NUCLEOTIDE SEQUENCE [LARGE SCALE GENOMIC DNA]</scope>
    <source>
        <strain evidence="1 2">BEG34</strain>
    </source>
</reference>
<keyword evidence="2" id="KW-1185">Reference proteome</keyword>
<evidence type="ECO:0000313" key="1">
    <source>
        <dbReference type="EMBL" id="KAF0561668.1"/>
    </source>
</evidence>
<evidence type="ECO:0000313" key="2">
    <source>
        <dbReference type="Proteomes" id="UP000439903"/>
    </source>
</evidence>
<sequence>MNIIRINLNNNLWNNIQQNNALEILFVLRSSSSQNTSALVTNHYIMIEKKKEELISDLKIFEKLTKIISNNIENDKLYESYKVLKQSLINTTIAYNM</sequence>
<organism evidence="1 2">
    <name type="scientific">Gigaspora margarita</name>
    <dbReference type="NCBI Taxonomy" id="4874"/>
    <lineage>
        <taxon>Eukaryota</taxon>
        <taxon>Fungi</taxon>
        <taxon>Fungi incertae sedis</taxon>
        <taxon>Mucoromycota</taxon>
        <taxon>Glomeromycotina</taxon>
        <taxon>Glomeromycetes</taxon>
        <taxon>Diversisporales</taxon>
        <taxon>Gigasporaceae</taxon>
        <taxon>Gigaspora</taxon>
    </lineage>
</organism>
<accession>A0A8H4B5I3</accession>
<dbReference type="Proteomes" id="UP000439903">
    <property type="component" value="Unassembled WGS sequence"/>
</dbReference>